<evidence type="ECO:0000256" key="9">
    <source>
        <dbReference type="ARBA" id="ARBA00023002"/>
    </source>
</evidence>
<dbReference type="GO" id="GO:0008940">
    <property type="term" value="F:nitrate reductase activity"/>
    <property type="evidence" value="ECO:0007669"/>
    <property type="project" value="InterPro"/>
</dbReference>
<evidence type="ECO:0000256" key="8">
    <source>
        <dbReference type="ARBA" id="ARBA00022989"/>
    </source>
</evidence>
<keyword evidence="11" id="KW-0534">Nitrate assimilation</keyword>
<feature type="transmembrane region" description="Helical" evidence="14">
    <location>
        <begin position="121"/>
        <end position="144"/>
    </location>
</feature>
<evidence type="ECO:0000256" key="4">
    <source>
        <dbReference type="ARBA" id="ARBA00022617"/>
    </source>
</evidence>
<comment type="caution">
    <text evidence="16">The sequence shown here is derived from an EMBL/GenBank/DDBJ whole genome shotgun (WGS) entry which is preliminary data.</text>
</comment>
<dbReference type="AlphaFoldDB" id="A0A549YKV2"/>
<evidence type="ECO:0000256" key="1">
    <source>
        <dbReference type="ARBA" id="ARBA00004651"/>
    </source>
</evidence>
<dbReference type="GO" id="GO:0046872">
    <property type="term" value="F:metal ion binding"/>
    <property type="evidence" value="ECO:0007669"/>
    <property type="project" value="UniProtKB-KW"/>
</dbReference>
<dbReference type="GO" id="GO:0005886">
    <property type="term" value="C:plasma membrane"/>
    <property type="evidence" value="ECO:0007669"/>
    <property type="project" value="UniProtKB-SubCell"/>
</dbReference>
<dbReference type="EMBL" id="VJMZ01000001">
    <property type="protein sequence ID" value="TRM12512.1"/>
    <property type="molecule type" value="Genomic_DNA"/>
</dbReference>
<dbReference type="GO" id="GO:0009055">
    <property type="term" value="F:electron transfer activity"/>
    <property type="evidence" value="ECO:0007669"/>
    <property type="project" value="TreeGrafter"/>
</dbReference>
<organism evidence="16 17">
    <name type="scientific">Lentibacillus cibarius</name>
    <dbReference type="NCBI Taxonomy" id="2583219"/>
    <lineage>
        <taxon>Bacteria</taxon>
        <taxon>Bacillati</taxon>
        <taxon>Bacillota</taxon>
        <taxon>Bacilli</taxon>
        <taxon>Bacillales</taxon>
        <taxon>Bacillaceae</taxon>
        <taxon>Lentibacillus</taxon>
    </lineage>
</organism>
<feature type="binding site" description="axial binding residue" evidence="13">
    <location>
        <position position="204"/>
    </location>
    <ligand>
        <name>heme b</name>
        <dbReference type="ChEBI" id="CHEBI:60344"/>
        <label>1</label>
    </ligand>
    <ligandPart>
        <name>Fe</name>
        <dbReference type="ChEBI" id="CHEBI:18248"/>
    </ligandPart>
</feature>
<dbReference type="NCBIfam" id="TIGR00351">
    <property type="entry name" value="narI"/>
    <property type="match status" value="1"/>
</dbReference>
<dbReference type="GO" id="GO:0042128">
    <property type="term" value="P:nitrate assimilation"/>
    <property type="evidence" value="ECO:0007669"/>
    <property type="project" value="UniProtKB-KW"/>
</dbReference>
<dbReference type="SUPFAM" id="SSF103501">
    <property type="entry name" value="Respiratory nitrate reductase 1 gamma chain"/>
    <property type="match status" value="1"/>
</dbReference>
<evidence type="ECO:0000259" key="15">
    <source>
        <dbReference type="Pfam" id="PF02665"/>
    </source>
</evidence>
<evidence type="ECO:0000256" key="12">
    <source>
        <dbReference type="ARBA" id="ARBA00023136"/>
    </source>
</evidence>
<gene>
    <name evidence="16" type="primary">narI</name>
    <name evidence="16" type="ORF">FH966_12840</name>
</gene>
<dbReference type="GO" id="GO:0009325">
    <property type="term" value="C:nitrate reductase complex"/>
    <property type="evidence" value="ECO:0007669"/>
    <property type="project" value="InterPro"/>
</dbReference>
<feature type="transmembrane region" description="Helical" evidence="14">
    <location>
        <begin position="6"/>
        <end position="27"/>
    </location>
</feature>
<evidence type="ECO:0000256" key="13">
    <source>
        <dbReference type="PIRSR" id="PIRSR603816-1"/>
    </source>
</evidence>
<reference evidence="16 17" key="1">
    <citation type="submission" date="2019-07" db="EMBL/GenBank/DDBJ databases">
        <title>Genomic analysis of Lentibacillus sp. NKC851-2.</title>
        <authorList>
            <person name="Oh Y.J."/>
        </authorList>
    </citation>
    <scope>NUCLEOTIDE SEQUENCE [LARGE SCALE GENOMIC DNA]</scope>
    <source>
        <strain evidence="16 17">NKC851-2</strain>
    </source>
</reference>
<evidence type="ECO:0000256" key="14">
    <source>
        <dbReference type="SAM" id="Phobius"/>
    </source>
</evidence>
<keyword evidence="12 14" id="KW-0472">Membrane</keyword>
<dbReference type="FunFam" id="1.20.950.20:FF:000001">
    <property type="entry name" value="Respiratory nitrate reductase subunit gamma"/>
    <property type="match status" value="1"/>
</dbReference>
<feature type="domain" description="NarG-like" evidence="15">
    <location>
        <begin position="4"/>
        <end position="223"/>
    </location>
</feature>
<name>A0A549YKV2_9BACI</name>
<dbReference type="InterPro" id="IPR003816">
    <property type="entry name" value="Nitrate_red_gam"/>
</dbReference>
<evidence type="ECO:0000256" key="3">
    <source>
        <dbReference type="ARBA" id="ARBA00022475"/>
    </source>
</evidence>
<dbReference type="EC" id="1.7.99.4" evidence="16"/>
<dbReference type="Gene3D" id="1.20.950.20">
    <property type="entry name" value="Transmembrane di-heme cytochromes, Chain C"/>
    <property type="match status" value="1"/>
</dbReference>
<feature type="transmembrane region" description="Helical" evidence="14">
    <location>
        <begin position="90"/>
        <end position="109"/>
    </location>
</feature>
<evidence type="ECO:0000313" key="16">
    <source>
        <dbReference type="EMBL" id="TRM12512.1"/>
    </source>
</evidence>
<keyword evidence="3" id="KW-1003">Cell membrane</keyword>
<dbReference type="PANTHER" id="PTHR30598:SF3">
    <property type="entry name" value="RESPIRATORY NITRATE REDUCTASE 1 GAMMA CHAIN"/>
    <property type="match status" value="1"/>
</dbReference>
<keyword evidence="9 16" id="KW-0560">Oxidoreductase</keyword>
<dbReference type="InterPro" id="IPR036197">
    <property type="entry name" value="NarG-like_sf"/>
</dbReference>
<dbReference type="Pfam" id="PF02665">
    <property type="entry name" value="Nitrate_red_gam"/>
    <property type="match status" value="1"/>
</dbReference>
<proteinExistence type="predicted"/>
<keyword evidence="6" id="KW-0479">Metal-binding</keyword>
<accession>A0A549YKV2</accession>
<keyword evidence="5 14" id="KW-0812">Transmembrane</keyword>
<keyword evidence="17" id="KW-1185">Reference proteome</keyword>
<keyword evidence="7" id="KW-0249">Electron transport</keyword>
<keyword evidence="4 13" id="KW-0349">Heme</keyword>
<keyword evidence="2" id="KW-0813">Transport</keyword>
<evidence type="ECO:0000256" key="5">
    <source>
        <dbReference type="ARBA" id="ARBA00022692"/>
    </source>
</evidence>
<feature type="binding site" description="axial binding residue" evidence="13">
    <location>
        <position position="54"/>
    </location>
    <ligand>
        <name>heme b</name>
        <dbReference type="ChEBI" id="CHEBI:60344"/>
        <label>1</label>
    </ligand>
    <ligandPart>
        <name>Fe</name>
        <dbReference type="ChEBI" id="CHEBI:18248"/>
    </ligandPart>
</feature>
<dbReference type="GO" id="GO:0020037">
    <property type="term" value="F:heme binding"/>
    <property type="evidence" value="ECO:0007669"/>
    <property type="project" value="TreeGrafter"/>
</dbReference>
<dbReference type="PANTHER" id="PTHR30598">
    <property type="entry name" value="NITRATE REDUCTASE PRIVATE CHAPERONE, REDOX ENZYME MATURATION PROTEIN REMP FAMILY"/>
    <property type="match status" value="1"/>
</dbReference>
<feature type="transmembrane region" description="Helical" evidence="14">
    <location>
        <begin position="181"/>
        <end position="200"/>
    </location>
</feature>
<feature type="binding site" description="axial binding residue" evidence="13">
    <location>
        <position position="64"/>
    </location>
    <ligand>
        <name>heme b</name>
        <dbReference type="ChEBI" id="CHEBI:60344"/>
        <label>1</label>
    </ligand>
    <ligandPart>
        <name>Fe</name>
        <dbReference type="ChEBI" id="CHEBI:18248"/>
    </ligandPart>
</feature>
<dbReference type="InterPro" id="IPR051936">
    <property type="entry name" value="Heme-iron_electron_transfer"/>
</dbReference>
<feature type="binding site" description="axial binding residue" evidence="13">
    <location>
        <position position="186"/>
    </location>
    <ligand>
        <name>heme b</name>
        <dbReference type="ChEBI" id="CHEBI:60344"/>
        <label>1</label>
    </ligand>
    <ligandPart>
        <name>Fe</name>
        <dbReference type="ChEBI" id="CHEBI:18248"/>
    </ligandPart>
</feature>
<evidence type="ECO:0000256" key="10">
    <source>
        <dbReference type="ARBA" id="ARBA00023004"/>
    </source>
</evidence>
<dbReference type="InterPro" id="IPR023234">
    <property type="entry name" value="NarG-like_domain"/>
</dbReference>
<evidence type="ECO:0000256" key="6">
    <source>
        <dbReference type="ARBA" id="ARBA00022723"/>
    </source>
</evidence>
<evidence type="ECO:0000256" key="11">
    <source>
        <dbReference type="ARBA" id="ARBA00023063"/>
    </source>
</evidence>
<keyword evidence="8 14" id="KW-1133">Transmembrane helix</keyword>
<sequence>MSEIFWWVIFPYATLVIMIVGLLYRFAFRQLTWAAPSTEFFEKKWLRFGSPLFHWGIIFAFFGHIMGIVIPMEFYEVIGVSDHLYHMGAVYGGSLAGIMTVAGLIILLIRKIVIDPVRVHATFADFYSVIALVIVAGIGTYMTVFGNYTPEEFDYRSAIGPWFRSLFVLDPKYQLMTNIPFIFKLHTLTAFGLFASIPFTRLVHFYSIPLTYPKRAPQQYRSRAQYQRKSS</sequence>
<feature type="transmembrane region" description="Helical" evidence="14">
    <location>
        <begin position="48"/>
        <end position="70"/>
    </location>
</feature>
<dbReference type="GO" id="GO:0019645">
    <property type="term" value="P:anaerobic electron transport chain"/>
    <property type="evidence" value="ECO:0007669"/>
    <property type="project" value="TreeGrafter"/>
</dbReference>
<comment type="subcellular location">
    <subcellularLocation>
        <location evidence="1">Cell membrane</location>
        <topology evidence="1">Multi-pass membrane protein</topology>
    </subcellularLocation>
</comment>
<dbReference type="RefSeq" id="WP_142791482.1">
    <property type="nucleotide sequence ID" value="NZ_VJMZ01000001.1"/>
</dbReference>
<protein>
    <submittedName>
        <fullName evidence="16">Respiratory nitrate reductase subunit gamma</fullName>
        <ecNumber evidence="16">1.7.99.4</ecNumber>
    </submittedName>
</protein>
<keyword evidence="10 13" id="KW-0408">Iron</keyword>
<dbReference type="Proteomes" id="UP000319280">
    <property type="component" value="Unassembled WGS sequence"/>
</dbReference>
<evidence type="ECO:0000256" key="7">
    <source>
        <dbReference type="ARBA" id="ARBA00022982"/>
    </source>
</evidence>
<evidence type="ECO:0000313" key="17">
    <source>
        <dbReference type="Proteomes" id="UP000319280"/>
    </source>
</evidence>
<evidence type="ECO:0000256" key="2">
    <source>
        <dbReference type="ARBA" id="ARBA00022448"/>
    </source>
</evidence>